<proteinExistence type="inferred from homology"/>
<keyword evidence="2" id="KW-0670">Pyruvate</keyword>
<dbReference type="SUPFAM" id="SSF51621">
    <property type="entry name" value="Phosphoenolpyruvate/pyruvate domain"/>
    <property type="match status" value="1"/>
</dbReference>
<evidence type="ECO:0000256" key="1">
    <source>
        <dbReference type="ARBA" id="ARBA00038455"/>
    </source>
</evidence>
<reference evidence="2 3" key="1">
    <citation type="submission" date="2014-06" db="EMBL/GenBank/DDBJ databases">
        <authorList>
            <person name="Ngugi D.K."/>
            <person name="Blom J."/>
            <person name="Alam I."/>
            <person name="Rashid M."/>
            <person name="Baalawi W."/>
            <person name="Zhang G."/>
            <person name="Hikmawan T."/>
            <person name="Guan Y."/>
            <person name="Antunes A."/>
            <person name="Siam R."/>
            <person name="El-Dorry H."/>
            <person name="Bajic V."/>
            <person name="Stingl U."/>
        </authorList>
    </citation>
    <scope>NUCLEOTIDE SEQUENCE [LARGE SCALE GENOMIC DNA]</scope>
    <source>
        <strain evidence="2">SCGC AAA799-B03</strain>
    </source>
</reference>
<dbReference type="Proteomes" id="UP000029384">
    <property type="component" value="Unassembled WGS sequence"/>
</dbReference>
<protein>
    <submittedName>
        <fullName evidence="2">Phosphoenolpyruvate phosphomutase protein</fullName>
        <ecNumber evidence="2">5.4.2.9</ecNumber>
    </submittedName>
</protein>
<keyword evidence="2" id="KW-0413">Isomerase</keyword>
<organism evidence="2 3">
    <name type="scientific">Marine Group I thaumarchaeote SCGC AAA799-B03</name>
    <dbReference type="NCBI Taxonomy" id="1502289"/>
    <lineage>
        <taxon>Archaea</taxon>
        <taxon>Nitrososphaerota</taxon>
        <taxon>Marine Group I</taxon>
    </lineage>
</organism>
<evidence type="ECO:0000313" key="3">
    <source>
        <dbReference type="Proteomes" id="UP000029384"/>
    </source>
</evidence>
<dbReference type="PANTHER" id="PTHR42905">
    <property type="entry name" value="PHOSPHOENOLPYRUVATE CARBOXYLASE"/>
    <property type="match status" value="1"/>
</dbReference>
<keyword evidence="3" id="KW-1185">Reference proteome</keyword>
<evidence type="ECO:0000313" key="2">
    <source>
        <dbReference type="EMBL" id="KFM21051.1"/>
    </source>
</evidence>
<dbReference type="AlphaFoldDB" id="A0A087S5P7"/>
<dbReference type="PANTHER" id="PTHR42905:SF7">
    <property type="entry name" value="PHOSPHOENOLPYRUVATE PHOSPHOMUTASE"/>
    <property type="match status" value="1"/>
</dbReference>
<dbReference type="PATRIC" id="fig|1502289.3.peg.1296"/>
<comment type="caution">
    <text evidence="2">The sequence shown here is derived from an EMBL/GenBank/DDBJ whole genome shotgun (WGS) entry which is preliminary data.</text>
</comment>
<dbReference type="CDD" id="cd00377">
    <property type="entry name" value="ICL_PEPM"/>
    <property type="match status" value="1"/>
</dbReference>
<dbReference type="InterPro" id="IPR039556">
    <property type="entry name" value="ICL/PEPM"/>
</dbReference>
<dbReference type="EC" id="5.4.2.9" evidence="2"/>
<comment type="similarity">
    <text evidence="1">Belongs to the isocitrate lyase/PEP mutase superfamily. PEP mutase family.</text>
</comment>
<accession>A0A087S5P7</accession>
<dbReference type="Gene3D" id="3.20.20.60">
    <property type="entry name" value="Phosphoenolpyruvate-binding domains"/>
    <property type="match status" value="1"/>
</dbReference>
<dbReference type="InterPro" id="IPR015813">
    <property type="entry name" value="Pyrv/PenolPyrv_kinase-like_dom"/>
</dbReference>
<dbReference type="InterPro" id="IPR040442">
    <property type="entry name" value="Pyrv_kinase-like_dom_sf"/>
</dbReference>
<dbReference type="GO" id="GO:0050188">
    <property type="term" value="F:phosphoenolpyruvate mutase activity"/>
    <property type="evidence" value="ECO:0007669"/>
    <property type="project" value="UniProtKB-EC"/>
</dbReference>
<gene>
    <name evidence="2" type="primary">bcpB</name>
    <name evidence="2" type="ORF">AAA799B03_01426</name>
</gene>
<sequence length="173" mass="18751">MLQSEILRKKIKSKSIVRVGGAFDSMSAKLVEIHGFDAVWAGSFAISATRAVPDASILTMTEFFDAASNMTETCKIPVIADCDTGYGGPSNVSHMVKKYENAGIAGICIEDKIFPKQNSLLENGKNELLSEKDFVSKIIAAKKAKQNNDFMIIARVEALISGKGMAEALKRMN</sequence>
<dbReference type="Pfam" id="PF13714">
    <property type="entry name" value="PEP_mutase"/>
    <property type="match status" value="1"/>
</dbReference>
<name>A0A087S5P7_9ARCH</name>
<dbReference type="EMBL" id="JOTA01000072">
    <property type="protein sequence ID" value="KFM21051.1"/>
    <property type="molecule type" value="Genomic_DNA"/>
</dbReference>